<evidence type="ECO:0000256" key="7">
    <source>
        <dbReference type="ARBA" id="ARBA00023136"/>
    </source>
</evidence>
<dbReference type="InterPro" id="IPR003445">
    <property type="entry name" value="Cat_transpt"/>
</dbReference>
<accession>A0ABP8KS38</accession>
<dbReference type="Pfam" id="PF02386">
    <property type="entry name" value="TrkH"/>
    <property type="match status" value="1"/>
</dbReference>
<keyword evidence="3" id="KW-1003">Cell membrane</keyword>
<feature type="transmembrane region" description="Helical" evidence="8">
    <location>
        <begin position="163"/>
        <end position="180"/>
    </location>
</feature>
<evidence type="ECO:0000313" key="9">
    <source>
        <dbReference type="EMBL" id="GAA4413484.1"/>
    </source>
</evidence>
<dbReference type="PANTHER" id="PTHR32024:SF1">
    <property type="entry name" value="KTR SYSTEM POTASSIUM UPTAKE PROTEIN B"/>
    <property type="match status" value="1"/>
</dbReference>
<feature type="transmembrane region" description="Helical" evidence="8">
    <location>
        <begin position="223"/>
        <end position="248"/>
    </location>
</feature>
<feature type="transmembrane region" description="Helical" evidence="8">
    <location>
        <begin position="192"/>
        <end position="211"/>
    </location>
</feature>
<feature type="transmembrane region" description="Helical" evidence="8">
    <location>
        <begin position="62"/>
        <end position="85"/>
    </location>
</feature>
<evidence type="ECO:0000256" key="6">
    <source>
        <dbReference type="ARBA" id="ARBA00023065"/>
    </source>
</evidence>
<feature type="transmembrane region" description="Helical" evidence="8">
    <location>
        <begin position="97"/>
        <end position="114"/>
    </location>
</feature>
<organism evidence="9 10">
    <name type="scientific">Nibrella viscosa</name>
    <dbReference type="NCBI Taxonomy" id="1084524"/>
    <lineage>
        <taxon>Bacteria</taxon>
        <taxon>Pseudomonadati</taxon>
        <taxon>Bacteroidota</taxon>
        <taxon>Cytophagia</taxon>
        <taxon>Cytophagales</taxon>
        <taxon>Spirosomataceae</taxon>
        <taxon>Nibrella</taxon>
    </lineage>
</organism>
<feature type="transmembrane region" description="Helical" evidence="8">
    <location>
        <begin position="309"/>
        <end position="329"/>
    </location>
</feature>
<feature type="transmembrane region" description="Helical" evidence="8">
    <location>
        <begin position="29"/>
        <end position="50"/>
    </location>
</feature>
<reference evidence="10" key="1">
    <citation type="journal article" date="2019" name="Int. J. Syst. Evol. Microbiol.">
        <title>The Global Catalogue of Microorganisms (GCM) 10K type strain sequencing project: providing services to taxonomists for standard genome sequencing and annotation.</title>
        <authorList>
            <consortium name="The Broad Institute Genomics Platform"/>
            <consortium name="The Broad Institute Genome Sequencing Center for Infectious Disease"/>
            <person name="Wu L."/>
            <person name="Ma J."/>
        </authorList>
    </citation>
    <scope>NUCLEOTIDE SEQUENCE [LARGE SCALE GENOMIC DNA]</scope>
    <source>
        <strain evidence="10">JCM 17925</strain>
    </source>
</reference>
<feature type="transmembrane region" description="Helical" evidence="8">
    <location>
        <begin position="398"/>
        <end position="417"/>
    </location>
</feature>
<keyword evidence="10" id="KW-1185">Reference proteome</keyword>
<keyword evidence="5 8" id="KW-1133">Transmembrane helix</keyword>
<evidence type="ECO:0000256" key="5">
    <source>
        <dbReference type="ARBA" id="ARBA00022989"/>
    </source>
</evidence>
<feature type="transmembrane region" description="Helical" evidence="8">
    <location>
        <begin position="518"/>
        <end position="536"/>
    </location>
</feature>
<dbReference type="EMBL" id="BAABHB010000010">
    <property type="protein sequence ID" value="GAA4413484.1"/>
    <property type="molecule type" value="Genomic_DNA"/>
</dbReference>
<keyword evidence="6" id="KW-0406">Ion transport</keyword>
<feature type="transmembrane region" description="Helical" evidence="8">
    <location>
        <begin position="548"/>
        <end position="569"/>
    </location>
</feature>
<keyword evidence="4 8" id="KW-0812">Transmembrane</keyword>
<evidence type="ECO:0000256" key="8">
    <source>
        <dbReference type="SAM" id="Phobius"/>
    </source>
</evidence>
<keyword evidence="7 8" id="KW-0472">Membrane</keyword>
<name>A0ABP8KS38_9BACT</name>
<sequence length="613" mass="68231">MNRVKLLARWGFIRSRQSRFFLAGLHERILEILSFVVPGLLTIGVGIVIYEFGFKSFWGNHFFIDFWLEIILGLLSVAIGVRLVLESFMPKSRWARLFNIAGWVFLLLLTLYVLPTKAVLVNVDSNRFLFYKLLLYAGILLGFVTEVSYSLHRIYSRSVNPGLLFVGSFVLLILLGAFLLKLPNATTRPISTIDAVFTATSAVCVTGLIVVDTATRFTAFGHAILLILIQLGGLGFMTFAGLLAYAVAGNASLKTQLAFKDIMSSRQISNIMVFVYQVVFVTLLFEGVGTVLIYISLDDALFSRDLDKFFFSLFHAVSAFCNAGFSIYTNGLYELPVRFNYLFQFFVAVLIVLGGMGFPIVFNLYRYLKIKGLNLYQRVRGNPGRAHFPSLTLLNSRLALVVSLVLLLIGFVAYLLFEQQATLLQHPTLTGKLVTSFFGSVTPRTAGFNTVDLTQMSLPMVMFYLLLMWIGASPGSTGGGIRTTTAGIAVLNMVAVVRGKDRIDFYRSEISHQSVRRAFAIILLSLLFIGVAVFVISINDSEKGLKFIAFEVFSAFSTVGLSLGITADLSFTSKVMVMVTMFVGRVGMLTLLVAFIRQSKQLYYRYPKEEIAF</sequence>
<dbReference type="RefSeq" id="WP_345269922.1">
    <property type="nucleotide sequence ID" value="NZ_BAABHB010000010.1"/>
</dbReference>
<evidence type="ECO:0000256" key="2">
    <source>
        <dbReference type="ARBA" id="ARBA00022448"/>
    </source>
</evidence>
<feature type="transmembrane region" description="Helical" evidence="8">
    <location>
        <begin position="341"/>
        <end position="365"/>
    </location>
</feature>
<comment type="subcellular location">
    <subcellularLocation>
        <location evidence="1">Cell membrane</location>
        <topology evidence="1">Multi-pass membrane protein</topology>
    </subcellularLocation>
</comment>
<keyword evidence="2" id="KW-0813">Transport</keyword>
<evidence type="ECO:0000256" key="4">
    <source>
        <dbReference type="ARBA" id="ARBA00022692"/>
    </source>
</evidence>
<feature type="transmembrane region" description="Helical" evidence="8">
    <location>
        <begin position="575"/>
        <end position="596"/>
    </location>
</feature>
<dbReference type="Proteomes" id="UP001500936">
    <property type="component" value="Unassembled WGS sequence"/>
</dbReference>
<evidence type="ECO:0000256" key="1">
    <source>
        <dbReference type="ARBA" id="ARBA00004651"/>
    </source>
</evidence>
<feature type="transmembrane region" description="Helical" evidence="8">
    <location>
        <begin position="268"/>
        <end position="297"/>
    </location>
</feature>
<protein>
    <submittedName>
        <fullName evidence="9">Potassium transporter TrkG</fullName>
    </submittedName>
</protein>
<feature type="transmembrane region" description="Helical" evidence="8">
    <location>
        <begin position="453"/>
        <end position="472"/>
    </location>
</feature>
<gene>
    <name evidence="9" type="ORF">GCM10023187_41820</name>
</gene>
<dbReference type="PANTHER" id="PTHR32024">
    <property type="entry name" value="TRK SYSTEM POTASSIUM UPTAKE PROTEIN TRKG-RELATED"/>
    <property type="match status" value="1"/>
</dbReference>
<feature type="transmembrane region" description="Helical" evidence="8">
    <location>
        <begin position="479"/>
        <end position="498"/>
    </location>
</feature>
<feature type="transmembrane region" description="Helical" evidence="8">
    <location>
        <begin position="134"/>
        <end position="151"/>
    </location>
</feature>
<evidence type="ECO:0000256" key="3">
    <source>
        <dbReference type="ARBA" id="ARBA00022475"/>
    </source>
</evidence>
<proteinExistence type="predicted"/>
<evidence type="ECO:0000313" key="10">
    <source>
        <dbReference type="Proteomes" id="UP001500936"/>
    </source>
</evidence>
<comment type="caution">
    <text evidence="9">The sequence shown here is derived from an EMBL/GenBank/DDBJ whole genome shotgun (WGS) entry which is preliminary data.</text>
</comment>